<organism evidence="10 11">
    <name type="scientific">Xanthomonas rydalmerensis</name>
    <dbReference type="NCBI Taxonomy" id="3046274"/>
    <lineage>
        <taxon>Bacteria</taxon>
        <taxon>Pseudomonadati</taxon>
        <taxon>Pseudomonadota</taxon>
        <taxon>Gammaproteobacteria</taxon>
        <taxon>Lysobacterales</taxon>
        <taxon>Lysobacteraceae</taxon>
        <taxon>Xanthomonas</taxon>
    </lineage>
</organism>
<dbReference type="SUPFAM" id="SSF53474">
    <property type="entry name" value="alpha/beta-Hydrolases"/>
    <property type="match status" value="1"/>
</dbReference>
<dbReference type="InterPro" id="IPR023213">
    <property type="entry name" value="CAT-like_dom_sf"/>
</dbReference>
<dbReference type="Gene3D" id="3.30.70.3290">
    <property type="match status" value="1"/>
</dbReference>
<keyword evidence="6" id="KW-0808">Transferase</keyword>
<dbReference type="InterPro" id="IPR014043">
    <property type="entry name" value="Acyl_transferase_dom"/>
</dbReference>
<dbReference type="InterPro" id="IPR001031">
    <property type="entry name" value="Thioesterase"/>
</dbReference>
<dbReference type="InterPro" id="IPR020841">
    <property type="entry name" value="PKS_Beta-ketoAc_synthase_dom"/>
</dbReference>
<dbReference type="InterPro" id="IPR045851">
    <property type="entry name" value="AMP-bd_C_sf"/>
</dbReference>
<dbReference type="RefSeq" id="WP_317843246.1">
    <property type="nucleotide sequence ID" value="NZ_CP126170.1"/>
</dbReference>
<dbReference type="NCBIfam" id="TIGR01733">
    <property type="entry name" value="AA-adenyl-dom"/>
    <property type="match status" value="3"/>
</dbReference>
<evidence type="ECO:0000313" key="10">
    <source>
        <dbReference type="EMBL" id="WOS39120.1"/>
    </source>
</evidence>
<dbReference type="InterPro" id="IPR016036">
    <property type="entry name" value="Malonyl_transacylase_ACP-bd"/>
</dbReference>
<dbReference type="PROSITE" id="PS50075">
    <property type="entry name" value="CARRIER"/>
    <property type="match status" value="4"/>
</dbReference>
<dbReference type="Pfam" id="PF00550">
    <property type="entry name" value="PP-binding"/>
    <property type="match status" value="4"/>
</dbReference>
<dbReference type="Gene3D" id="1.10.1200.10">
    <property type="entry name" value="ACP-like"/>
    <property type="match status" value="3"/>
</dbReference>
<comment type="pathway">
    <text evidence="2">Lipid metabolism; fatty acid biosynthesis.</text>
</comment>
<dbReference type="SUPFAM" id="SSF53901">
    <property type="entry name" value="Thiolase-like"/>
    <property type="match status" value="1"/>
</dbReference>
<dbReference type="InterPro" id="IPR009081">
    <property type="entry name" value="PP-bd_ACP"/>
</dbReference>
<dbReference type="SUPFAM" id="SSF47336">
    <property type="entry name" value="ACP-like"/>
    <property type="match status" value="4"/>
</dbReference>
<dbReference type="InterPro" id="IPR016035">
    <property type="entry name" value="Acyl_Trfase/lysoPLipase"/>
</dbReference>
<dbReference type="InterPro" id="IPR057326">
    <property type="entry name" value="KR_dom"/>
</dbReference>
<evidence type="ECO:0000256" key="6">
    <source>
        <dbReference type="ARBA" id="ARBA00022679"/>
    </source>
</evidence>
<dbReference type="Gene3D" id="3.40.50.1820">
    <property type="entry name" value="alpha/beta hydrolase"/>
    <property type="match status" value="1"/>
</dbReference>
<evidence type="ECO:0000256" key="1">
    <source>
        <dbReference type="ARBA" id="ARBA00001957"/>
    </source>
</evidence>
<dbReference type="InterPro" id="IPR018201">
    <property type="entry name" value="Ketoacyl_synth_AS"/>
</dbReference>
<proteinExistence type="inferred from homology"/>
<dbReference type="Pfam" id="PF21394">
    <property type="entry name" value="Beta-ketacyl_N"/>
    <property type="match status" value="1"/>
</dbReference>
<dbReference type="Pfam" id="PF16197">
    <property type="entry name" value="KAsynt_C_assoc"/>
    <property type="match status" value="1"/>
</dbReference>
<evidence type="ECO:0000259" key="9">
    <source>
        <dbReference type="PROSITE" id="PS52004"/>
    </source>
</evidence>
<dbReference type="SUPFAM" id="SSF56801">
    <property type="entry name" value="Acetyl-CoA synthetase-like"/>
    <property type="match status" value="3"/>
</dbReference>
<dbReference type="SUPFAM" id="SSF52151">
    <property type="entry name" value="FabD/lysophospholipase-like"/>
    <property type="match status" value="1"/>
</dbReference>
<dbReference type="Gene3D" id="2.30.38.10">
    <property type="entry name" value="Luciferase, Domain 3"/>
    <property type="match status" value="3"/>
</dbReference>
<dbReference type="InterPro" id="IPR010071">
    <property type="entry name" value="AA_adenyl_dom"/>
</dbReference>
<dbReference type="InterPro" id="IPR020806">
    <property type="entry name" value="PKS_PP-bd"/>
</dbReference>
<dbReference type="SUPFAM" id="SSF55048">
    <property type="entry name" value="Probable ACP-binding domain of malonyl-CoA ACP transacylase"/>
    <property type="match status" value="1"/>
</dbReference>
<dbReference type="SMART" id="SM00823">
    <property type="entry name" value="PKS_PP"/>
    <property type="match status" value="4"/>
</dbReference>
<evidence type="ECO:0000256" key="7">
    <source>
        <dbReference type="ARBA" id="ARBA00029443"/>
    </source>
</evidence>
<dbReference type="Proteomes" id="UP001302020">
    <property type="component" value="Chromosome"/>
</dbReference>
<dbReference type="InterPro" id="IPR025110">
    <property type="entry name" value="AMP-bd_C"/>
</dbReference>
<dbReference type="InterPro" id="IPR014030">
    <property type="entry name" value="Ketoacyl_synth_N"/>
</dbReference>
<dbReference type="Pfam" id="PF13193">
    <property type="entry name" value="AMP-binding_C"/>
    <property type="match status" value="3"/>
</dbReference>
<dbReference type="InterPro" id="IPR036291">
    <property type="entry name" value="NAD(P)-bd_dom_sf"/>
</dbReference>
<dbReference type="InterPro" id="IPR006162">
    <property type="entry name" value="Ppantetheine_attach_site"/>
</dbReference>
<evidence type="ECO:0000256" key="4">
    <source>
        <dbReference type="ARBA" id="ARBA00022450"/>
    </source>
</evidence>
<name>A0ABZ0JJB1_9XANT</name>
<dbReference type="SUPFAM" id="SSF52777">
    <property type="entry name" value="CoA-dependent acyltransferases"/>
    <property type="match status" value="6"/>
</dbReference>
<dbReference type="Pfam" id="PF00975">
    <property type="entry name" value="Thioesterase"/>
    <property type="match status" value="1"/>
</dbReference>
<sequence>MNIHDLLNECVRSGIRLAENNGDLRVHFDGPTPDRALLDLLRRHKQDILQQLAKSETRHVAGIPALAPETRTSAPASTAQRRMWLLHMLEEANGAYNMVGVYRVRGSFDAAHMQAALDTLVARHEALRTVFAEEDGEVRQCVQPTGRVAFEHLDLSMATSDEAEHSLQRLLQRENRWRFDLAAGPLLRATCSDLGNGNWMLLLNIHHIAGDEWSIGILEHEISALYTALSAGTPPALLAPTLHYIDYAAWSNQQAEGSEQLAQLDYWKAKLAGLPALHSLPLDKPRPAVQVYDGGTVRRILPQRWLQAAQTLCQASNATLFMYLHAALTTVLSAYSNEDDITLGFPVSGRQRKELETVVGLFVNTLVLRVPMRGDMTFADALALSREAVIEALQHRDVPFDTLVDTLCSGRSPAYTPLVQIFLALQTQERAGLRLPGIDVEALDNPGAPVKFDLQVDAVASDAGLIVDWRFNRSLFEDASMERMADALVRVLEASVHAPDQPLSRIDLLAPQERQLLLETWNQTTAPYPDDRCLHQLFEEQVQRSPHATALVLDTHTLSYAALNAQANQLAHHLIAQGLRPDGLVALCVQRSFAMVVGLLAILKAGGAYVPLDPDYPAARLQQILDDADPALLLVDAAGRIALGDGALPGRHVLDLDHPHPAWHQQPQTDPDPHALGLHARHLAYVIYTSGSTGTPKGAQNEHRALVNRLVWMQQAYRLDARDVVVQKTPFGFDVSVWEFFWPLLNGATLALAPPGAHKDPDALAALFVHHGVTTAHFVPSMLALFLQTPGVERCTTLRHLVCSGEALPASSVRLAQRRLPWTALHNLYGPTEAAIDVTAWTCPPAFAGESVPIGRPIANTTIYLLDGNGQPVPLGAVGELHIGGVGVARGYLNRPQLTTERFLPDPFAADPEARLYRTGDLARYRADGAIEFLGRIDHQVKLRGFRIELGEIEARIAEHPAVHSTVVLALGEAAHMRLVAYVVPRETPADALVTTLRTFLARTLPDYMVPAAFVCLPALPLSANGKLDRKALPAPQDDAFARHAYAPPHPGTEAILAEAWCRLLGRERIGRHDQFFALGGNSLLAVRLLSRIEAACGVRLSLAEVFAHPTLRELAHAVTRHQSGAATASLPAIVPVHHGDTLPLSFAQQRLWFLAQLEGTGTAYHMPGALRLRGDLDPLALRRALDALLQRHAALRTVFATSADGQPLAHLLPAGQAFPLVEHDLGLQPDQAAAIARLALDEVLAPFDLARGPLIRGRLLRLGQADHVLLITQHHIVSDGWSLGILINELGALYRAMVAGQPDPLPPLAVQYPDYAAWQRRWFTAERLGKQLDYWSRCLADAPVLLTLPTDRPRPATPSHAGASVPIALDATLTRALKRLGQQHQTTLFMTLAAAWAAVLARLAGQHDVVIGTPSANRSRQEIEPLVGFFVNTLPLRIDLSGEPTVGGLLERVRAAALGAQDHQDVPFEQIVERINPPRQLEHAPLFQVLFDWQNNDPGTLDLPGLLAEPLATPFDRIKFDLELSLGEVGDVIQGHLHYATDLFDAATIARQAGYLMTLLAAMVQADDQPLSRIDLLAPQERQLLLETWNQTAAPYPDDRCLHQLFEEQVQRSPHATALVLDTHTLSYAALNAQANQLAHHLIAQGLRPDGLVALCVQRSFAMVVGLLAILKAGGAYVPLDPDYPAARLQQILDDADPALLLVDAAGRIALGDGALPGRHVLDLDHPHPAWHQQPQTDPDPHALGLHARHLAYVIYTSGSTGTPKGAQNEHRALVNRLVWMQQAYRLDARDVVVQKTPFGFDVSVWEFFWPLLNGATLALAPPGAHKDPDALAALFVHHGVTTAHFVPSMLALFLQTPGVERCTTLRHLVCSGEALPASSVRLAQRRLPWTALHNLYGPTEAAIDVTAWTCPPAFAGESVPIGRPIANTTIYLLDGNGQPVPLGAVGELHIGGVGVARGYLNRPQLTTERFLPDPFAADPEARLYRTGDLARYRADGAIEFLGRIDHQVKLRGFRIELGEIEARIAEHPAVHSTVVLALGEAAHMRLVAYVVPRETPADAPSDAPSDALVTTLRTFLARTLPDYMVPAAFVCLPALPLSANGKLDRKALPAPQDDAFARHAYAPPHPGTEAILAEAWCRLLGRERIGRHDQFFALGGNSLLAVRLLSRIEAACGVRLSLAEVFAHPTLRELAHAVTRHQSGAATASLPAIVPVHHGDTLPLSFAQQRLWFLAQLEGTGTAYHMPGALRLRGDLDPLALRRALDALLQRHAALRTVFATSADGQPLAHLLPAGQAFPLVEHDLGLQPDQAAAIARLALDEVLAPFDLARGPLIRGRLLRLGQADHVLLITQHHIVSDGWSLGILINELGALYRAMVAGQPDPLPPLAVQYPDYAAWQRRWFTAERLGKQLDYWSRCLADAPVLLTLPTDRPRPATPSHAGASVPIALDATLTRALKRLGQQHQTTLFMTLAAAWAAVLARLAGQHDVVIGTPSANRSRQEIEPLVGFFVNTLPLRIDLSGEPTVGGLLERVRAAALGAQDHQDVPFEQIVERINPPRQLEHAPLFQVLFDWQNNDPGTLDLPGLLAEPLATPFDRIKFDLELSLGEVGDVIQGHLHYATDLFDAATIARQAGYLMTQLAAMVQADDQPLSRIDLLAPQERQLLLETWNQTTAPYPDDRCLHQLFEEQVQRSPHATALVLDTHTLSYAALNAQANQLAHHLIAQGLRPDGLVALCVQRSFAMVVGLLAILKAGGAYVPLDPDYPAARLQQILDDADPALLLVDAAGRIALGDGALPGRHVLDLDHPHPAWHQQPQTDPDPHALGLHARHLAYVIYTSGSTGTPKGVMIEHGSVCNQIWALKSLYGLTAHDRLLQFSSPCFDVSVEEIFGALCSGATLVLRTDAWLASASTFNELCTAHGITALSLPTSLWSQWADAWSEARAPRTLRHIVIGGEATSRHALQAWFGDGGVRPTLFNCYGPTETTVNATSQVVRAQDPATLIGRPVANTRVYILDAHGQLVPPGAVGELCIGGVGVARGYLNRPALSAERFLQDPFVADPDARLYRSGDLARHLPDGSIEFLGRNDHQVKLRGFRIELGEIEARLAAHPNVRDNVVLARGEGTDRRLVAYVVPRAHSEPGSNDGTSELIARLRAHLAAGLPDYMVPAAFVILHTLPLTPGGKLDRNALPAPDDGAFARHDYVPPRSQAETLLAGIWQELLALDRVGMHDNFFDVGGTSLHIIALRQKIHDNIGVDISITDLFAHPTIARLSEHISVGIQQPAAVGPTPEQSAASDPGCAIAVIGMAGRFPGASDVATLWANIANGVESLRRFSREELLDAAVEPALLDHPGFVPVRSLLDNVTDFDADYFGFTPREAEVTDPQQRILLECAHEALETAGYGDARSERPVGVFVGVGENQYVLQHLLPQLDAFSALGTSIVHANSKDFAATRISYKLNLSGPAVNVNTACSTSLVAVHLACRSVAQGESRMALAGAAGIAEFGPGGYRYEEGNINSPDGHCRAFDRDARGTRAGNGAGVVLLKRLDHALADNDTIHAVIKGSAVNNDGADKVGYTAPSVIGQARVIQQAQRNADVSPASIGYVEAHGTGTVLGDPIEMRALSHAFAGEPAQRCAIGSVKPNIGHLDTAAGMAGLIKTVEALKHGQLPPSINYLQPNPEIDFAASPFYVNTQLRPWPTQDGPRRAGVSAFGIGGTNAHVVLEEAPPAASDSATRPAQLLLLSARSAEALQAASTRLADYLRSDQAAPLADVAYTLQTGRTAHAWRRAVVCTTAADAATALTSAPAEATNTSDPHASLIWMFPGQGAQHAGMAGELYKTEPVFREQLDVCAEGLRTALGLDLRELLYPPHEAREDANRQLVQTWLAQPALFAVEYSMARLLQSYGLTPDAMIGHSLGEYVAACLAGVFSLQDGLRLVATRGRLMQAMAPGRMLSVREDEERLRARLSDCAVDIAAVNAKGKCTVSGAPAAIAALREKLVAEGIDCRDLETSHAFHSAMMEPMLAAWRKTLSTVSMHAPRLAYVSNLSGGFISAEEATDVEYWVRHLRGTVRFAEGMDVLLSPTSPLRSRCVFVEVGPGQALSGFARQRVHASAHTVVPALGHATTSDHDARSLQRCIGQIWVHGAGVIDWAAYHAPARRRRVPLPTYPFQRRRFWVDAPRHVAQAAPSADARRPHQQDWFYAPLWRLRGSKARPGSAHATHPLTWVVMADRGGIGERLVQQLRHAGQRTITVCNGDLFARLGPDDYAIVADDPRHYGELADHLERDGLRIDRLVHLWSLERCQAQSELRGFDLFLAQQRNGYCSLAFAIAILMARLQADDAAMHVVTHDLFRVTGAELLAPHHAPILGLCKVAPQEHPNLRSRLIDLSDPYTEDRSEGALSAASASLFGELMTERNDSVVAFRNGARWTQTYEPRKVPDERLQPRIKRGGVYVITGGLGKVGYALAEHLSAMSAKLVLIVRDELPPRSLWANWIAERSPSDPVVPKLGRLLALESRGAQVLVCQADVTDEAQMIDAFEQAEIRFGDIDGVIHCAGQVRDSMHSLADTTLERNRAQFLPKVKGTMVLQRVLKHRRVDFCVLMSSLSSVLGGLGFSAYAAANAYMDAFATARHAQGDEAWLSINWDGWHFAGEPAKENAHGVDGREGAQALAYALSWSDVPQLVHSTVDLQARMEKWIDKSPQDAAGMQLYVRGGGTACVAPSTTIEFQLLEIWQQLLGIQDIGVRDAFFDLGGDSLLATLLVARVNKAFNVNLPIRIVFEEETIERIALKIDDLTKRPPQGKPLALKRSGERPPLFCIHPGSGFGRPYMALLRHLPTDLPVYALEARGLNDDDTLPETITDMCADYIEQIQVIQPMGPYHLLGWSFGAIVAHAMSAEMQKRGLAVAKLIMIDGAPLYDEEWPQQAVEEHRLDLESRLSSYRDYQTASEDLKQTMIARMSAIQSNNIRLAYYRDPSPFHGNVLMIIAKDSDRPEKYEFFKKYIRGDVTELKVPYHHNILLTSEALESYAPDICRFLDANTLRHETRLATEA</sequence>
<keyword evidence="11" id="KW-1185">Reference proteome</keyword>
<dbReference type="InterPro" id="IPR014031">
    <property type="entry name" value="Ketoacyl_synth_C"/>
</dbReference>
<dbReference type="InterPro" id="IPR032821">
    <property type="entry name" value="PKS_assoc"/>
</dbReference>
<dbReference type="Gene3D" id="3.40.366.10">
    <property type="entry name" value="Malonyl-Coenzyme A Acyl Carrier Protein, domain 2"/>
    <property type="match status" value="1"/>
</dbReference>
<gene>
    <name evidence="10" type="ORF">QN243_11725</name>
</gene>
<dbReference type="CDD" id="cd19531">
    <property type="entry name" value="LCL_NRPS-like"/>
    <property type="match status" value="3"/>
</dbReference>
<dbReference type="InterPro" id="IPR036736">
    <property type="entry name" value="ACP-like_sf"/>
</dbReference>
<dbReference type="PANTHER" id="PTHR45527:SF1">
    <property type="entry name" value="FATTY ACID SYNTHASE"/>
    <property type="match status" value="1"/>
</dbReference>
<dbReference type="PROSITE" id="PS52004">
    <property type="entry name" value="KS3_2"/>
    <property type="match status" value="1"/>
</dbReference>
<dbReference type="InterPro" id="IPR013968">
    <property type="entry name" value="PKS_KR"/>
</dbReference>
<dbReference type="InterPro" id="IPR001242">
    <property type="entry name" value="Condensation_dom"/>
</dbReference>
<dbReference type="PROSITE" id="PS00455">
    <property type="entry name" value="AMP_BINDING"/>
    <property type="match status" value="3"/>
</dbReference>
<evidence type="ECO:0000256" key="5">
    <source>
        <dbReference type="ARBA" id="ARBA00022553"/>
    </source>
</evidence>
<evidence type="ECO:0000256" key="2">
    <source>
        <dbReference type="ARBA" id="ARBA00005194"/>
    </source>
</evidence>
<dbReference type="EMBL" id="CP126172">
    <property type="protein sequence ID" value="WOS39120.1"/>
    <property type="molecule type" value="Genomic_DNA"/>
</dbReference>
<dbReference type="SUPFAM" id="SSF51735">
    <property type="entry name" value="NAD(P)-binding Rossmann-fold domains"/>
    <property type="match status" value="2"/>
</dbReference>
<feature type="domain" description="Carrier" evidence="8">
    <location>
        <begin position="4714"/>
        <end position="4789"/>
    </location>
</feature>
<feature type="domain" description="Ketosynthase family 3 (KS3)" evidence="9">
    <location>
        <begin position="3295"/>
        <end position="3719"/>
    </location>
</feature>
<dbReference type="PANTHER" id="PTHR45527">
    <property type="entry name" value="NONRIBOSOMAL PEPTIDE SYNTHETASE"/>
    <property type="match status" value="1"/>
</dbReference>
<dbReference type="PROSITE" id="PS00012">
    <property type="entry name" value="PHOSPHOPANTETHEINE"/>
    <property type="match status" value="3"/>
</dbReference>
<dbReference type="CDD" id="cd00833">
    <property type="entry name" value="PKS"/>
    <property type="match status" value="1"/>
</dbReference>
<dbReference type="Pfam" id="PF08659">
    <property type="entry name" value="KR"/>
    <property type="match status" value="1"/>
</dbReference>
<dbReference type="InterPro" id="IPR000873">
    <property type="entry name" value="AMP-dep_synth/lig_dom"/>
</dbReference>
<dbReference type="Gene3D" id="3.30.559.30">
    <property type="entry name" value="Nonribosomal peptide synthetase, condensation domain"/>
    <property type="match status" value="3"/>
</dbReference>
<comment type="cofactor">
    <cofactor evidence="1">
        <name>pantetheine 4'-phosphate</name>
        <dbReference type="ChEBI" id="CHEBI:47942"/>
    </cofactor>
</comment>
<feature type="domain" description="Carrier" evidence="8">
    <location>
        <begin position="2125"/>
        <end position="2200"/>
    </location>
</feature>
<comment type="similarity">
    <text evidence="7">In the C-terminal section; belongs to the NRP synthetase family.</text>
</comment>
<dbReference type="PROSITE" id="PS00606">
    <property type="entry name" value="KS3_1"/>
    <property type="match status" value="1"/>
</dbReference>
<dbReference type="Gene3D" id="3.30.70.250">
    <property type="entry name" value="Malonyl-CoA ACP transacylase, ACP-binding"/>
    <property type="match status" value="1"/>
</dbReference>
<keyword evidence="4" id="KW-0596">Phosphopantetheine</keyword>
<dbReference type="InterPro" id="IPR049490">
    <property type="entry name" value="C883_1060-like_KR_N"/>
</dbReference>
<dbReference type="Pfam" id="PF00109">
    <property type="entry name" value="ketoacyl-synt"/>
    <property type="match status" value="1"/>
</dbReference>
<dbReference type="SMART" id="SM00822">
    <property type="entry name" value="PKS_KR"/>
    <property type="match status" value="1"/>
</dbReference>
<dbReference type="InterPro" id="IPR001227">
    <property type="entry name" value="Ac_transferase_dom_sf"/>
</dbReference>
<dbReference type="CDD" id="cd05930">
    <property type="entry name" value="A_NRPS"/>
    <property type="match status" value="3"/>
</dbReference>
<dbReference type="SMART" id="SM00825">
    <property type="entry name" value="PKS_KS"/>
    <property type="match status" value="1"/>
</dbReference>
<dbReference type="NCBIfam" id="NF003417">
    <property type="entry name" value="PRK04813.1"/>
    <property type="match status" value="3"/>
</dbReference>
<comment type="similarity">
    <text evidence="3">Belongs to the short-chain dehydrogenases/reductases (SDR) family.</text>
</comment>
<feature type="domain" description="Carrier" evidence="8">
    <location>
        <begin position="3201"/>
        <end position="3276"/>
    </location>
</feature>
<dbReference type="Gene3D" id="3.40.50.720">
    <property type="entry name" value="NAD(P)-binding Rossmann-like Domain"/>
    <property type="match status" value="1"/>
</dbReference>
<protein>
    <submittedName>
        <fullName evidence="10">Amino acid adenylation domain-containing protein</fullName>
    </submittedName>
</protein>
<feature type="domain" description="Carrier" evidence="8">
    <location>
        <begin position="1048"/>
        <end position="1123"/>
    </location>
</feature>
<evidence type="ECO:0000313" key="11">
    <source>
        <dbReference type="Proteomes" id="UP001302020"/>
    </source>
</evidence>
<dbReference type="InterPro" id="IPR016039">
    <property type="entry name" value="Thiolase-like"/>
</dbReference>
<dbReference type="Gene3D" id="3.30.300.30">
    <property type="match status" value="3"/>
</dbReference>
<keyword evidence="5" id="KW-0597">Phosphoprotein</keyword>
<dbReference type="Pfam" id="PF00698">
    <property type="entry name" value="Acyl_transf_1"/>
    <property type="match status" value="1"/>
</dbReference>
<dbReference type="Pfam" id="PF00501">
    <property type="entry name" value="AMP-binding"/>
    <property type="match status" value="3"/>
</dbReference>
<dbReference type="Gene3D" id="3.30.559.10">
    <property type="entry name" value="Chloramphenicol acetyltransferase-like domain"/>
    <property type="match status" value="3"/>
</dbReference>
<dbReference type="Gene3D" id="3.40.50.980">
    <property type="match status" value="6"/>
</dbReference>
<accession>A0ABZ0JJB1</accession>
<evidence type="ECO:0000259" key="8">
    <source>
        <dbReference type="PROSITE" id="PS50075"/>
    </source>
</evidence>
<evidence type="ECO:0000256" key="3">
    <source>
        <dbReference type="ARBA" id="ARBA00006484"/>
    </source>
</evidence>
<dbReference type="InterPro" id="IPR020845">
    <property type="entry name" value="AMP-binding_CS"/>
</dbReference>
<reference evidence="10 11" key="1">
    <citation type="submission" date="2023-05" db="EMBL/GenBank/DDBJ databases">
        <title>Xanthomonas rydalmerenesis sp. nov., a novel Xanthomonas species isolated from Fragaria x ananassa.</title>
        <authorList>
            <person name="McKnight D.J.E."/>
            <person name="Wong-Bajracharya J."/>
            <person name="Okoh E.B."/>
            <person name="Snijders F."/>
            <person name="Lidbetter F."/>
            <person name="Webster J."/>
            <person name="Djordjevic S.P."/>
            <person name="Bogema D.R."/>
            <person name="Chapman T.A."/>
        </authorList>
    </citation>
    <scope>NUCLEOTIDE SEQUENCE [LARGE SCALE GENOMIC DNA]</scope>
    <source>
        <strain evidence="10 11">DAR34883</strain>
    </source>
</reference>
<dbReference type="SMART" id="SM00827">
    <property type="entry name" value="PKS_AT"/>
    <property type="match status" value="1"/>
</dbReference>
<dbReference type="InterPro" id="IPR029058">
    <property type="entry name" value="AB_hydrolase_fold"/>
</dbReference>
<dbReference type="CDD" id="cd08953">
    <property type="entry name" value="KR_2_SDR_x"/>
    <property type="match status" value="1"/>
</dbReference>
<dbReference type="Gene3D" id="3.40.47.10">
    <property type="match status" value="1"/>
</dbReference>
<dbReference type="Pfam" id="PF00668">
    <property type="entry name" value="Condensation"/>
    <property type="match status" value="3"/>
</dbReference>
<dbReference type="Pfam" id="PF02801">
    <property type="entry name" value="Ketoacyl-synt_C"/>
    <property type="match status" value="1"/>
</dbReference>